<comment type="caution">
    <text evidence="11">The sequence shown here is derived from an EMBL/GenBank/DDBJ whole genome shotgun (WGS) entry which is preliminary data.</text>
</comment>
<organism evidence="11 12">
    <name type="scientific">Alteromonas halophila</name>
    <dbReference type="NCBI Taxonomy" id="516698"/>
    <lineage>
        <taxon>Bacteria</taxon>
        <taxon>Pseudomonadati</taxon>
        <taxon>Pseudomonadota</taxon>
        <taxon>Gammaproteobacteria</taxon>
        <taxon>Alteromonadales</taxon>
        <taxon>Alteromonadaceae</taxon>
        <taxon>Alteromonas/Salinimonas group</taxon>
        <taxon>Alteromonas</taxon>
    </lineage>
</organism>
<feature type="region of interest" description="Disordered" evidence="9">
    <location>
        <begin position="751"/>
        <end position="772"/>
    </location>
</feature>
<dbReference type="Pfam" id="PF00773">
    <property type="entry name" value="RNB"/>
    <property type="match status" value="1"/>
</dbReference>
<evidence type="ECO:0000256" key="3">
    <source>
        <dbReference type="ARBA" id="ARBA00022490"/>
    </source>
</evidence>
<proteinExistence type="inferred from homology"/>
<dbReference type="EMBL" id="BMXP01000014">
    <property type="protein sequence ID" value="GGW96904.1"/>
    <property type="molecule type" value="Genomic_DNA"/>
</dbReference>
<comment type="subcellular location">
    <subcellularLocation>
        <location evidence="2 8">Cytoplasm</location>
    </subcellularLocation>
</comment>
<evidence type="ECO:0000256" key="6">
    <source>
        <dbReference type="ARBA" id="ARBA00022839"/>
    </source>
</evidence>
<dbReference type="InterPro" id="IPR001900">
    <property type="entry name" value="RNase_II/R"/>
</dbReference>
<accession>A0A918JRR2</accession>
<evidence type="ECO:0000259" key="10">
    <source>
        <dbReference type="PROSITE" id="PS50126"/>
    </source>
</evidence>
<dbReference type="InterPro" id="IPR050180">
    <property type="entry name" value="RNR_Ribonuclease"/>
</dbReference>
<dbReference type="InterPro" id="IPR003029">
    <property type="entry name" value="S1_domain"/>
</dbReference>
<dbReference type="InterPro" id="IPR004476">
    <property type="entry name" value="RNase_II/RNase_R"/>
</dbReference>
<evidence type="ECO:0000256" key="2">
    <source>
        <dbReference type="ARBA" id="ARBA00004496"/>
    </source>
</evidence>
<dbReference type="Pfam" id="PF17876">
    <property type="entry name" value="CSD2"/>
    <property type="match status" value="1"/>
</dbReference>
<evidence type="ECO:0000256" key="7">
    <source>
        <dbReference type="ARBA" id="ARBA00022884"/>
    </source>
</evidence>
<dbReference type="GO" id="GO:0005829">
    <property type="term" value="C:cytosol"/>
    <property type="evidence" value="ECO:0007669"/>
    <property type="project" value="UniProtKB-ARBA"/>
</dbReference>
<dbReference type="NCBIfam" id="TIGR00358">
    <property type="entry name" value="3_prime_RNase"/>
    <property type="match status" value="1"/>
</dbReference>
<dbReference type="EC" id="3.1.13.1" evidence="8"/>
<evidence type="ECO:0000256" key="4">
    <source>
        <dbReference type="ARBA" id="ARBA00022722"/>
    </source>
</evidence>
<keyword evidence="3 8" id="KW-0963">Cytoplasm</keyword>
<evidence type="ECO:0000256" key="1">
    <source>
        <dbReference type="ARBA" id="ARBA00001849"/>
    </source>
</evidence>
<dbReference type="SUPFAM" id="SSF50249">
    <property type="entry name" value="Nucleic acid-binding proteins"/>
    <property type="match status" value="3"/>
</dbReference>
<dbReference type="RefSeq" id="WP_189408413.1">
    <property type="nucleotide sequence ID" value="NZ_BMXP01000014.1"/>
</dbReference>
<name>A0A918JRR2_9ALTE</name>
<dbReference type="SMART" id="SM00316">
    <property type="entry name" value="S1"/>
    <property type="match status" value="2"/>
</dbReference>
<dbReference type="InterPro" id="IPR011129">
    <property type="entry name" value="CSD"/>
</dbReference>
<evidence type="ECO:0000313" key="12">
    <source>
        <dbReference type="Proteomes" id="UP000631300"/>
    </source>
</evidence>
<dbReference type="GO" id="GO:0008859">
    <property type="term" value="F:exoribonuclease II activity"/>
    <property type="evidence" value="ECO:0007669"/>
    <property type="project" value="UniProtKB-UniRule"/>
</dbReference>
<dbReference type="Pfam" id="PF00575">
    <property type="entry name" value="S1"/>
    <property type="match status" value="1"/>
</dbReference>
<dbReference type="PROSITE" id="PS01175">
    <property type="entry name" value="RIBONUCLEASE_II"/>
    <property type="match status" value="1"/>
</dbReference>
<keyword evidence="6 8" id="KW-0269">Exonuclease</keyword>
<evidence type="ECO:0000256" key="5">
    <source>
        <dbReference type="ARBA" id="ARBA00022801"/>
    </source>
</evidence>
<keyword evidence="5 8" id="KW-0378">Hydrolase</keyword>
<dbReference type="PANTHER" id="PTHR23355:SF9">
    <property type="entry name" value="DIS3-LIKE EXONUCLEASE 2"/>
    <property type="match status" value="1"/>
</dbReference>
<reference evidence="11" key="2">
    <citation type="submission" date="2020-09" db="EMBL/GenBank/DDBJ databases">
        <authorList>
            <person name="Sun Q."/>
            <person name="Kim S."/>
        </authorList>
    </citation>
    <scope>NUCLEOTIDE SEQUENCE</scope>
    <source>
        <strain evidence="11">KCTC 22164</strain>
    </source>
</reference>
<evidence type="ECO:0000313" key="11">
    <source>
        <dbReference type="EMBL" id="GGW96904.1"/>
    </source>
</evidence>
<keyword evidence="4 8" id="KW-0540">Nuclease</keyword>
<dbReference type="GO" id="GO:0006402">
    <property type="term" value="P:mRNA catabolic process"/>
    <property type="evidence" value="ECO:0007669"/>
    <property type="project" value="TreeGrafter"/>
</dbReference>
<evidence type="ECO:0000256" key="8">
    <source>
        <dbReference type="HAMAP-Rule" id="MF_01895"/>
    </source>
</evidence>
<protein>
    <recommendedName>
        <fullName evidence="8">Ribonuclease R</fullName>
        <shortName evidence="8">RNase R</shortName>
        <ecNumber evidence="8">3.1.13.1</ecNumber>
    </recommendedName>
</protein>
<comment type="similarity">
    <text evidence="8">Belongs to the RNR ribonuclease family. RNase R subfamily.</text>
</comment>
<gene>
    <name evidence="8 11" type="primary">rnr</name>
    <name evidence="11" type="ORF">GCM10007391_33740</name>
</gene>
<keyword evidence="12" id="KW-1185">Reference proteome</keyword>
<dbReference type="InterPro" id="IPR040476">
    <property type="entry name" value="CSD2"/>
</dbReference>
<dbReference type="PANTHER" id="PTHR23355">
    <property type="entry name" value="RIBONUCLEASE"/>
    <property type="match status" value="1"/>
</dbReference>
<dbReference type="GO" id="GO:0003723">
    <property type="term" value="F:RNA binding"/>
    <property type="evidence" value="ECO:0007669"/>
    <property type="project" value="UniProtKB-UniRule"/>
</dbReference>
<dbReference type="InterPro" id="IPR011805">
    <property type="entry name" value="RNase_R"/>
</dbReference>
<comment type="function">
    <text evidence="8">3'-5' exoribonuclease that releases 5'-nucleoside monophosphates and is involved in maturation of structured RNAs.</text>
</comment>
<dbReference type="PROSITE" id="PS50126">
    <property type="entry name" value="S1"/>
    <property type="match status" value="1"/>
</dbReference>
<comment type="catalytic activity">
    <reaction evidence="1 8">
        <text>Exonucleolytic cleavage in the 3'- to 5'-direction to yield nucleoside 5'-phosphates.</text>
        <dbReference type="EC" id="3.1.13.1"/>
    </reaction>
</comment>
<reference evidence="11" key="1">
    <citation type="journal article" date="2014" name="Int. J. Syst. Evol. Microbiol.">
        <title>Complete genome sequence of Corynebacterium casei LMG S-19264T (=DSM 44701T), isolated from a smear-ripened cheese.</title>
        <authorList>
            <consortium name="US DOE Joint Genome Institute (JGI-PGF)"/>
            <person name="Walter F."/>
            <person name="Albersmeier A."/>
            <person name="Kalinowski J."/>
            <person name="Ruckert C."/>
        </authorList>
    </citation>
    <scope>NUCLEOTIDE SEQUENCE</scope>
    <source>
        <strain evidence="11">KCTC 22164</strain>
    </source>
</reference>
<feature type="region of interest" description="Disordered" evidence="9">
    <location>
        <begin position="1"/>
        <end position="20"/>
    </location>
</feature>
<dbReference type="InterPro" id="IPR013668">
    <property type="entry name" value="RNase_R_HTH_12"/>
</dbReference>
<dbReference type="Gene3D" id="2.40.50.140">
    <property type="entry name" value="Nucleic acid-binding proteins"/>
    <property type="match status" value="2"/>
</dbReference>
<feature type="compositionally biased region" description="Basic residues" evidence="9">
    <location>
        <begin position="762"/>
        <end position="772"/>
    </location>
</feature>
<feature type="domain" description="S1 motif" evidence="10">
    <location>
        <begin position="671"/>
        <end position="752"/>
    </location>
</feature>
<dbReference type="InterPro" id="IPR013223">
    <property type="entry name" value="RNase_B_OB_dom"/>
</dbReference>
<dbReference type="SMART" id="SM00357">
    <property type="entry name" value="CSP"/>
    <property type="match status" value="1"/>
</dbReference>
<dbReference type="CDD" id="cd04471">
    <property type="entry name" value="S1_RNase_R"/>
    <property type="match status" value="1"/>
</dbReference>
<dbReference type="InterPro" id="IPR012340">
    <property type="entry name" value="NA-bd_OB-fold"/>
</dbReference>
<dbReference type="HAMAP" id="MF_01895">
    <property type="entry name" value="RNase_R"/>
    <property type="match status" value="1"/>
</dbReference>
<dbReference type="AlphaFoldDB" id="A0A918JRR2"/>
<dbReference type="Pfam" id="PF08206">
    <property type="entry name" value="OB_RNB"/>
    <property type="match status" value="1"/>
</dbReference>
<keyword evidence="7 8" id="KW-0694">RNA-binding</keyword>
<dbReference type="Proteomes" id="UP000631300">
    <property type="component" value="Unassembled WGS sequence"/>
</dbReference>
<sequence>MLPASKSAYNATDTNKHSHPIPNRSYILSLLKMHDKALTRRQLAEQMALDSAEEQEGLRRRLRAMERDGQLSFDPREGYSVLREEDKIEGRVIGHRDGFGFLARDDGGDDLLLTQRDMLTLFDGDRVQVRISGLDNRGRQKAALLSVTQRNSEHLVGRVYVDGDSFFVRPENTRISQEIDIEDDHLMGATEGQYVVVALSGYPCEHYRALGKVTEVLGDERAPGMEIDVAIRTHGIPNTWTDEALTAANALGDYVTEADKSHRADLRQLPFVTIDGEDAKDFDDAVYCERNGDGWRLWVAIADVSHYVTPDSVLDKEAQKRGTSVYFPGQVVPMLPEVLSNGLCSLNPHVDRLVLACEMQINRAGNMTSYQFSEAVIHSHARLTYTQTNQMLNTKGAADKRTGLWERRPQIEALYELYCALSDARAKRGSVDFDTQEVAFTFNESRKIDQITPVERNDAHRLIEECMLCANVATAQFLEKMKLPALYRNHHGPQQKKLKNLRAFLASRQLQLAGGSRPTPEHFDRLLSSLSNRTDAGVIRSMMLRSLSQAEYSPDNIGHFGLAYTAYAHFTSPIRRYPDLLVHRAIRSVIRGQESGSLLRRALNAVSGRGGDPVHRIDGAPALTPQQSYPYGLEDMKALGQQCSALSRRADKASWDVEAWLKCDYMREFVGDTFTGTIITVTQFGAFVELDHLGVEGLIHISAMNNDFYHFDEHAQCLRGERTNETFTVGDTVEVQVDQVDMAQRKIAFSLSEPDHGAMRPNKTRTSKRSRQ</sequence>
<dbReference type="Pfam" id="PF08461">
    <property type="entry name" value="WHD_RNase_R"/>
    <property type="match status" value="1"/>
</dbReference>
<evidence type="ECO:0000256" key="9">
    <source>
        <dbReference type="SAM" id="MobiDB-lite"/>
    </source>
</evidence>
<dbReference type="NCBIfam" id="TIGR02063">
    <property type="entry name" value="RNase_R"/>
    <property type="match status" value="1"/>
</dbReference>
<dbReference type="SMART" id="SM00955">
    <property type="entry name" value="RNB"/>
    <property type="match status" value="1"/>
</dbReference>
<dbReference type="InterPro" id="IPR022966">
    <property type="entry name" value="RNase_II/R_CS"/>
</dbReference>